<accession>A0A6A8DEF6</accession>
<keyword evidence="6" id="KW-1185">Reference proteome</keyword>
<reference evidence="5" key="1">
    <citation type="submission" date="2019-11" db="EMBL/GenBank/DDBJ databases">
        <authorList>
            <person name="Li J."/>
        </authorList>
    </citation>
    <scope>NUCLEOTIDE SEQUENCE</scope>
    <source>
        <strain evidence="5">B6B</strain>
    </source>
</reference>
<dbReference type="Proteomes" id="UP000799092">
    <property type="component" value="Unassembled WGS sequence"/>
</dbReference>
<evidence type="ECO:0000256" key="2">
    <source>
        <dbReference type="ARBA" id="ARBA00023125"/>
    </source>
</evidence>
<dbReference type="InterPro" id="IPR009057">
    <property type="entry name" value="Homeodomain-like_sf"/>
</dbReference>
<feature type="domain" description="HTH araC/xylS-type" evidence="4">
    <location>
        <begin position="136"/>
        <end position="234"/>
    </location>
</feature>
<keyword evidence="3" id="KW-0804">Transcription</keyword>
<dbReference type="InterPro" id="IPR018060">
    <property type="entry name" value="HTH_AraC"/>
</dbReference>
<dbReference type="PANTHER" id="PTHR43280">
    <property type="entry name" value="ARAC-FAMILY TRANSCRIPTIONAL REGULATOR"/>
    <property type="match status" value="1"/>
</dbReference>
<dbReference type="PROSITE" id="PS01124">
    <property type="entry name" value="HTH_ARAC_FAMILY_2"/>
    <property type="match status" value="1"/>
</dbReference>
<proteinExistence type="predicted"/>
<protein>
    <submittedName>
        <fullName evidence="5">Helix-turn-helix domain-containing protein</fullName>
    </submittedName>
</protein>
<evidence type="ECO:0000313" key="5">
    <source>
        <dbReference type="EMBL" id="MRH44023.1"/>
    </source>
</evidence>
<comment type="caution">
    <text evidence="5">The sequence shown here is derived from an EMBL/GenBank/DDBJ whole genome shotgun (WGS) entry which is preliminary data.</text>
</comment>
<dbReference type="SUPFAM" id="SSF46689">
    <property type="entry name" value="Homeodomain-like"/>
    <property type="match status" value="2"/>
</dbReference>
<gene>
    <name evidence="5" type="ORF">GH741_15375</name>
</gene>
<sequence>MEDQFIAMRIKNRQNEYLHPSFLLESRLLEATTHGDQKEALTIIQSINKDQRPHLASIEIRSLKNSLICSCTLFTRAIIRGGVHPETAFTLSDTYILEIERQDDIVLLDKLEYQMLCHFIDVLNNEEKLPYGKTINRAITYIHDHILEDLNLHVIGKHCFVNHSYLSHLFKKEVGYSIVHYINKKRVEEAKYLLLHTTSSISEIAMLFKFCNQSYFTAQFKQFEGLTPRQFRDKHLS</sequence>
<evidence type="ECO:0000256" key="3">
    <source>
        <dbReference type="ARBA" id="ARBA00023163"/>
    </source>
</evidence>
<evidence type="ECO:0000259" key="4">
    <source>
        <dbReference type="PROSITE" id="PS01124"/>
    </source>
</evidence>
<keyword evidence="1" id="KW-0805">Transcription regulation</keyword>
<organism evidence="5 6">
    <name type="scientific">Aquibacillus halophilus</name>
    <dbReference type="NCBI Taxonomy" id="930132"/>
    <lineage>
        <taxon>Bacteria</taxon>
        <taxon>Bacillati</taxon>
        <taxon>Bacillota</taxon>
        <taxon>Bacilli</taxon>
        <taxon>Bacillales</taxon>
        <taxon>Bacillaceae</taxon>
        <taxon>Aquibacillus</taxon>
    </lineage>
</organism>
<evidence type="ECO:0000313" key="6">
    <source>
        <dbReference type="Proteomes" id="UP000799092"/>
    </source>
</evidence>
<dbReference type="EMBL" id="WJNG01000013">
    <property type="protein sequence ID" value="MRH44023.1"/>
    <property type="molecule type" value="Genomic_DNA"/>
</dbReference>
<dbReference type="GO" id="GO:0003700">
    <property type="term" value="F:DNA-binding transcription factor activity"/>
    <property type="evidence" value="ECO:0007669"/>
    <property type="project" value="InterPro"/>
</dbReference>
<keyword evidence="2" id="KW-0238">DNA-binding</keyword>
<dbReference type="OrthoDB" id="182534at2"/>
<dbReference type="PANTHER" id="PTHR43280:SF28">
    <property type="entry name" value="HTH-TYPE TRANSCRIPTIONAL ACTIVATOR RHAS"/>
    <property type="match status" value="1"/>
</dbReference>
<name>A0A6A8DEF6_9BACI</name>
<dbReference type="SMART" id="SM00342">
    <property type="entry name" value="HTH_ARAC"/>
    <property type="match status" value="1"/>
</dbReference>
<evidence type="ECO:0000256" key="1">
    <source>
        <dbReference type="ARBA" id="ARBA00023015"/>
    </source>
</evidence>
<dbReference type="GO" id="GO:0043565">
    <property type="term" value="F:sequence-specific DNA binding"/>
    <property type="evidence" value="ECO:0007669"/>
    <property type="project" value="InterPro"/>
</dbReference>
<dbReference type="AlphaFoldDB" id="A0A6A8DEF6"/>
<dbReference type="Pfam" id="PF12833">
    <property type="entry name" value="HTH_18"/>
    <property type="match status" value="1"/>
</dbReference>
<dbReference type="Gene3D" id="1.10.10.60">
    <property type="entry name" value="Homeodomain-like"/>
    <property type="match status" value="2"/>
</dbReference>